<evidence type="ECO:0000259" key="8">
    <source>
        <dbReference type="SMART" id="SM00471"/>
    </source>
</evidence>
<dbReference type="GO" id="GO:0005737">
    <property type="term" value="C:cytoplasm"/>
    <property type="evidence" value="ECO:0007669"/>
    <property type="project" value="TreeGrafter"/>
</dbReference>
<dbReference type="InterPro" id="IPR006674">
    <property type="entry name" value="HD_domain"/>
</dbReference>
<reference evidence="9 10" key="1">
    <citation type="submission" date="2021-10" db="EMBL/GenBank/DDBJ databases">
        <title>Anaerobic single-cell dispensing facilitates the cultivation of human gut bacteria.</title>
        <authorList>
            <person name="Afrizal A."/>
        </authorList>
    </citation>
    <scope>NUCLEOTIDE SEQUENCE [LARGE SCALE GENOMIC DNA]</scope>
    <source>
        <strain evidence="9 10">CLA-AA-H244</strain>
    </source>
</reference>
<name>A0AAE3DNL8_9FIRM</name>
<dbReference type="GO" id="GO:0002953">
    <property type="term" value="F:5'-deoxynucleotidase activity"/>
    <property type="evidence" value="ECO:0007669"/>
    <property type="project" value="UniProtKB-EC"/>
</dbReference>
<dbReference type="Proteomes" id="UP001199355">
    <property type="component" value="Unassembled WGS sequence"/>
</dbReference>
<keyword evidence="7" id="KW-0378">Hydrolase</keyword>
<dbReference type="AlphaFoldDB" id="A0AAE3DNL8"/>
<evidence type="ECO:0000256" key="7">
    <source>
        <dbReference type="ARBA" id="ARBA00022801"/>
    </source>
</evidence>
<dbReference type="RefSeq" id="WP_308728265.1">
    <property type="nucleotide sequence ID" value="NZ_JAJEQF010000018.1"/>
</dbReference>
<organism evidence="9 10">
    <name type="scientific">Gallintestinimicrobium propionicum</name>
    <dbReference type="NCBI Taxonomy" id="2981770"/>
    <lineage>
        <taxon>Bacteria</taxon>
        <taxon>Bacillati</taxon>
        <taxon>Bacillota</taxon>
        <taxon>Clostridia</taxon>
        <taxon>Lachnospirales</taxon>
        <taxon>Lachnospiraceae</taxon>
        <taxon>Gallintestinimicrobium</taxon>
    </lineage>
</organism>
<keyword evidence="6" id="KW-0479">Metal-binding</keyword>
<dbReference type="CDD" id="cd00077">
    <property type="entry name" value="HDc"/>
    <property type="match status" value="1"/>
</dbReference>
<comment type="cofactor">
    <cofactor evidence="3">
        <name>Co(2+)</name>
        <dbReference type="ChEBI" id="CHEBI:48828"/>
    </cofactor>
</comment>
<evidence type="ECO:0000313" key="9">
    <source>
        <dbReference type="EMBL" id="MCC2167733.1"/>
    </source>
</evidence>
<evidence type="ECO:0000256" key="4">
    <source>
        <dbReference type="ARBA" id="ARBA00011738"/>
    </source>
</evidence>
<dbReference type="GO" id="GO:0046872">
    <property type="term" value="F:metal ion binding"/>
    <property type="evidence" value="ECO:0007669"/>
    <property type="project" value="UniProtKB-KW"/>
</dbReference>
<sequence>MERPQAEWLIEFLEKAGKLKSVPRHCITPEGVRETVAGHCWRVSLMAWLLKEELPDVDMEKVIHMCLLHDLGEAVTGDIPAFEKKEQDRSVERKAVDGLLSMLPGKTGEEAKVLFAEMNALKTDEAKVYKALDKLEAVIAHNESDINTWLPLEYELQQTYAAESVKGFPILEEIQRLAVEKTLEKIAEEKAGRNPDDGRREE</sequence>
<evidence type="ECO:0000256" key="5">
    <source>
        <dbReference type="ARBA" id="ARBA00012964"/>
    </source>
</evidence>
<evidence type="ECO:0000313" key="10">
    <source>
        <dbReference type="Proteomes" id="UP001199355"/>
    </source>
</evidence>
<gene>
    <name evidence="9" type="ORF">LKD45_08515</name>
</gene>
<proteinExistence type="predicted"/>
<dbReference type="PANTHER" id="PTHR11845">
    <property type="entry name" value="5'-DEOXYNUCLEOTIDASE HDDC2"/>
    <property type="match status" value="1"/>
</dbReference>
<dbReference type="InterPro" id="IPR039356">
    <property type="entry name" value="YfbR/HDDC2"/>
</dbReference>
<dbReference type="PANTHER" id="PTHR11845:SF13">
    <property type="entry name" value="5'-DEOXYNUCLEOTIDASE HDDC2"/>
    <property type="match status" value="1"/>
</dbReference>
<evidence type="ECO:0000256" key="2">
    <source>
        <dbReference type="ARBA" id="ARBA00001936"/>
    </source>
</evidence>
<dbReference type="SMART" id="SM00471">
    <property type="entry name" value="HDc"/>
    <property type="match status" value="1"/>
</dbReference>
<comment type="subunit">
    <text evidence="4">Homodimer.</text>
</comment>
<dbReference type="Gene3D" id="1.10.3210.10">
    <property type="entry name" value="Hypothetical protein af1432"/>
    <property type="match status" value="1"/>
</dbReference>
<dbReference type="Pfam" id="PF13023">
    <property type="entry name" value="HD_3"/>
    <property type="match status" value="1"/>
</dbReference>
<comment type="cofactor">
    <cofactor evidence="2">
        <name>Mn(2+)</name>
        <dbReference type="ChEBI" id="CHEBI:29035"/>
    </cofactor>
</comment>
<evidence type="ECO:0000256" key="1">
    <source>
        <dbReference type="ARBA" id="ARBA00001638"/>
    </source>
</evidence>
<dbReference type="EMBL" id="JAJEQF010000018">
    <property type="protein sequence ID" value="MCC2167733.1"/>
    <property type="molecule type" value="Genomic_DNA"/>
</dbReference>
<dbReference type="EC" id="3.1.3.89" evidence="5"/>
<evidence type="ECO:0000256" key="3">
    <source>
        <dbReference type="ARBA" id="ARBA00001941"/>
    </source>
</evidence>
<evidence type="ECO:0000256" key="6">
    <source>
        <dbReference type="ARBA" id="ARBA00022723"/>
    </source>
</evidence>
<comment type="catalytic activity">
    <reaction evidence="1">
        <text>a 2'-deoxyribonucleoside 5'-phosphate + H2O = a 2'-deoxyribonucleoside + phosphate</text>
        <dbReference type="Rhea" id="RHEA:36167"/>
        <dbReference type="ChEBI" id="CHEBI:15377"/>
        <dbReference type="ChEBI" id="CHEBI:18274"/>
        <dbReference type="ChEBI" id="CHEBI:43474"/>
        <dbReference type="ChEBI" id="CHEBI:65317"/>
        <dbReference type="EC" id="3.1.3.89"/>
    </reaction>
</comment>
<keyword evidence="10" id="KW-1185">Reference proteome</keyword>
<dbReference type="SUPFAM" id="SSF109604">
    <property type="entry name" value="HD-domain/PDEase-like"/>
    <property type="match status" value="1"/>
</dbReference>
<feature type="domain" description="HD/PDEase" evidence="8">
    <location>
        <begin position="32"/>
        <end position="147"/>
    </location>
</feature>
<protein>
    <recommendedName>
        <fullName evidence="5">5'-deoxynucleotidase</fullName>
        <ecNumber evidence="5">3.1.3.89</ecNumber>
    </recommendedName>
</protein>
<comment type="caution">
    <text evidence="9">The sequence shown here is derived from an EMBL/GenBank/DDBJ whole genome shotgun (WGS) entry which is preliminary data.</text>
</comment>
<dbReference type="InterPro" id="IPR003607">
    <property type="entry name" value="HD/PDEase_dom"/>
</dbReference>
<accession>A0AAE3DNL8</accession>